<keyword evidence="5" id="KW-0326">Glycosidase</keyword>
<evidence type="ECO:0000313" key="6">
    <source>
        <dbReference type="Proteomes" id="UP000553706"/>
    </source>
</evidence>
<dbReference type="PANTHER" id="PTHR42715">
    <property type="entry name" value="BETA-GLUCOSIDASE"/>
    <property type="match status" value="1"/>
</dbReference>
<proteinExistence type="inferred from homology"/>
<dbReference type="InterPro" id="IPR017853">
    <property type="entry name" value="GH"/>
</dbReference>
<reference evidence="5 6" key="1">
    <citation type="submission" date="2020-08" db="EMBL/GenBank/DDBJ databases">
        <title>Genomic Encyclopedia of Type Strains, Phase IV (KMG-IV): sequencing the most valuable type-strain genomes for metagenomic binning, comparative biology and taxonomic classification.</title>
        <authorList>
            <person name="Goeker M."/>
        </authorList>
    </citation>
    <scope>NUCLEOTIDE SEQUENCE [LARGE SCALE GENOMIC DNA]</scope>
    <source>
        <strain evidence="5 6">DSM 27026</strain>
    </source>
</reference>
<evidence type="ECO:0000259" key="4">
    <source>
        <dbReference type="SMART" id="SM01217"/>
    </source>
</evidence>
<dbReference type="EMBL" id="JACHFJ010000001">
    <property type="protein sequence ID" value="MBB5372203.1"/>
    <property type="molecule type" value="Genomic_DNA"/>
</dbReference>
<evidence type="ECO:0000256" key="1">
    <source>
        <dbReference type="ARBA" id="ARBA00005336"/>
    </source>
</evidence>
<keyword evidence="3" id="KW-0732">Signal</keyword>
<evidence type="ECO:0000256" key="3">
    <source>
        <dbReference type="SAM" id="SignalP"/>
    </source>
</evidence>
<dbReference type="Pfam" id="PF00933">
    <property type="entry name" value="Glyco_hydro_3"/>
    <property type="match status" value="1"/>
</dbReference>
<dbReference type="RefSeq" id="WP_183265188.1">
    <property type="nucleotide sequence ID" value="NZ_JACHFJ010000001.1"/>
</dbReference>
<organism evidence="5 6">
    <name type="scientific">Acidocella aromatica</name>
    <dbReference type="NCBI Taxonomy" id="1303579"/>
    <lineage>
        <taxon>Bacteria</taxon>
        <taxon>Pseudomonadati</taxon>
        <taxon>Pseudomonadota</taxon>
        <taxon>Alphaproteobacteria</taxon>
        <taxon>Acetobacterales</taxon>
        <taxon>Acidocellaceae</taxon>
        <taxon>Acidocella</taxon>
    </lineage>
</organism>
<dbReference type="SUPFAM" id="SSF51445">
    <property type="entry name" value="(Trans)glycosidases"/>
    <property type="match status" value="1"/>
</dbReference>
<dbReference type="Pfam" id="PF01915">
    <property type="entry name" value="Glyco_hydro_3_C"/>
    <property type="match status" value="1"/>
</dbReference>
<comment type="caution">
    <text evidence="5">The sequence shown here is derived from an EMBL/GenBank/DDBJ whole genome shotgun (WGS) entry which is preliminary data.</text>
</comment>
<dbReference type="PRINTS" id="PR00133">
    <property type="entry name" value="GLHYDRLASE3"/>
</dbReference>
<dbReference type="GO" id="GO:0005975">
    <property type="term" value="P:carbohydrate metabolic process"/>
    <property type="evidence" value="ECO:0007669"/>
    <property type="project" value="InterPro"/>
</dbReference>
<dbReference type="SUPFAM" id="SSF52279">
    <property type="entry name" value="Beta-D-glucan exohydrolase, C-terminal domain"/>
    <property type="match status" value="1"/>
</dbReference>
<dbReference type="PANTHER" id="PTHR42715:SF10">
    <property type="entry name" value="BETA-GLUCOSIDASE"/>
    <property type="match status" value="1"/>
</dbReference>
<dbReference type="InterPro" id="IPR013783">
    <property type="entry name" value="Ig-like_fold"/>
</dbReference>
<dbReference type="Pfam" id="PF14310">
    <property type="entry name" value="Fn3-like"/>
    <property type="match status" value="1"/>
</dbReference>
<evidence type="ECO:0000256" key="2">
    <source>
        <dbReference type="ARBA" id="ARBA00022801"/>
    </source>
</evidence>
<protein>
    <submittedName>
        <fullName evidence="5">Beta-glucosidase</fullName>
        <ecNumber evidence="5">3.2.1.21</ecNumber>
    </submittedName>
</protein>
<gene>
    <name evidence="5" type="ORF">HNP71_000427</name>
</gene>
<dbReference type="InterPro" id="IPR026891">
    <property type="entry name" value="Fn3-like"/>
</dbReference>
<feature type="chain" id="PRO_5032507570" evidence="3">
    <location>
        <begin position="16"/>
        <end position="732"/>
    </location>
</feature>
<dbReference type="AlphaFoldDB" id="A0A840V930"/>
<comment type="similarity">
    <text evidence="1">Belongs to the glycosyl hydrolase 3 family.</text>
</comment>
<dbReference type="InterPro" id="IPR050288">
    <property type="entry name" value="Cellulose_deg_GH3"/>
</dbReference>
<sequence length="732" mass="76831">MAVIALALTAAPACADAPPPWMNPTLSPDARADALEAKMDETQKLSLLHGHFALAAYYGGFSGDAPPPIPGAIGSSGYVPGIPALGIPALQETDGGLGVSDAMDEAWNTGATPLPANLALAASFDPTLARATGILAGREAWRRGFNVLLAGGVNLTRDPRGGRNFEYLGEDPYLAGLLGGQIIAGIQAQHVVATVKHFALNDKESNRYADDAHLNEASARESDLLAFELAIEGGAPASVMCAYNLVGGTYACGNDHLLNGVLKGDWHYPGWVMSDWGAVHSVKDALAGLDQESGEEYDAQVFFGAPLADAVKTGEVPQARLDGMVHRILRSMFAVGLFDHPPVKTPIDYQADGLSAQHEEEEGLVLLKNNDNILPLIKGNEHIAVIGGYANAGVLSGGGSSQVIPDVPAQLLPTVLMGEGLAGNHTSAVIDPDAPLAAMHDLAPNAQFRFDPGNYPSSAAQLAKWADVVIVFARKWQTESQDVPDLTLPDGQDAMIEAVAKANPHTIVVLETGNPVQMPWLSDVAGVMEAWYPGGNGGHAIANALFGAVNPSGHLPMTFPRDETQLPRPGLSGLDAAPGQITSTDYNIEGADVGYRWFAARGLTPLFPFGYGLSYTSFGFSHLALSDTHALVASFDVTNTGKVSGTAVPQLYLTARAGQRTERLVGFARVTLAPGETRHVSLTIDPRLLADFDTKANDWRVDAGVYNIALARSAAEVAETAAISLPATHLAP</sequence>
<feature type="domain" description="Fibronectin type III-like" evidence="4">
    <location>
        <begin position="647"/>
        <end position="714"/>
    </location>
</feature>
<name>A0A840V930_9PROT</name>
<feature type="signal peptide" evidence="3">
    <location>
        <begin position="1"/>
        <end position="15"/>
    </location>
</feature>
<dbReference type="InterPro" id="IPR036962">
    <property type="entry name" value="Glyco_hydro_3_N_sf"/>
</dbReference>
<accession>A0A840V930</accession>
<dbReference type="InterPro" id="IPR036881">
    <property type="entry name" value="Glyco_hydro_3_C_sf"/>
</dbReference>
<dbReference type="InterPro" id="IPR001764">
    <property type="entry name" value="Glyco_hydro_3_N"/>
</dbReference>
<keyword evidence="6" id="KW-1185">Reference proteome</keyword>
<dbReference type="InterPro" id="IPR002772">
    <property type="entry name" value="Glyco_hydro_3_C"/>
</dbReference>
<dbReference type="Proteomes" id="UP000553706">
    <property type="component" value="Unassembled WGS sequence"/>
</dbReference>
<evidence type="ECO:0000313" key="5">
    <source>
        <dbReference type="EMBL" id="MBB5372203.1"/>
    </source>
</evidence>
<dbReference type="SMART" id="SM01217">
    <property type="entry name" value="Fn3_like"/>
    <property type="match status" value="1"/>
</dbReference>
<dbReference type="EC" id="3.2.1.21" evidence="5"/>
<dbReference type="GO" id="GO:0008422">
    <property type="term" value="F:beta-glucosidase activity"/>
    <property type="evidence" value="ECO:0007669"/>
    <property type="project" value="UniProtKB-EC"/>
</dbReference>
<dbReference type="Gene3D" id="3.40.50.1700">
    <property type="entry name" value="Glycoside hydrolase family 3 C-terminal domain"/>
    <property type="match status" value="1"/>
</dbReference>
<dbReference type="Gene3D" id="2.60.40.10">
    <property type="entry name" value="Immunoglobulins"/>
    <property type="match status" value="1"/>
</dbReference>
<dbReference type="Gene3D" id="3.20.20.300">
    <property type="entry name" value="Glycoside hydrolase, family 3, N-terminal domain"/>
    <property type="match status" value="1"/>
</dbReference>
<keyword evidence="2 5" id="KW-0378">Hydrolase</keyword>